<keyword evidence="3 7" id="KW-0479">Metal-binding</keyword>
<dbReference type="InterPro" id="IPR004852">
    <property type="entry name" value="Di-haem_cyt_c_peroxidsae"/>
</dbReference>
<keyword evidence="10" id="KW-0575">Peroxidase</keyword>
<keyword evidence="2 7" id="KW-0349">Heme</keyword>
<feature type="chain" id="PRO_5016431075" evidence="8">
    <location>
        <begin position="25"/>
        <end position="457"/>
    </location>
</feature>
<dbReference type="Proteomes" id="UP000245535">
    <property type="component" value="Unassembled WGS sequence"/>
</dbReference>
<keyword evidence="6 7" id="KW-0408">Iron</keyword>
<evidence type="ECO:0000256" key="4">
    <source>
        <dbReference type="ARBA" id="ARBA00022729"/>
    </source>
</evidence>
<accession>A0A315ZDX3</accession>
<feature type="signal peptide" evidence="8">
    <location>
        <begin position="1"/>
        <end position="24"/>
    </location>
</feature>
<dbReference type="EMBL" id="QGDO01000002">
    <property type="protein sequence ID" value="PWJ43350.1"/>
    <property type="molecule type" value="Genomic_DNA"/>
</dbReference>
<keyword evidence="11" id="KW-1185">Reference proteome</keyword>
<dbReference type="InterPro" id="IPR009056">
    <property type="entry name" value="Cyt_c-like_dom"/>
</dbReference>
<dbReference type="PANTHER" id="PTHR30600:SF10">
    <property type="entry name" value="BLL6722 PROTEIN"/>
    <property type="match status" value="1"/>
</dbReference>
<evidence type="ECO:0000313" key="11">
    <source>
        <dbReference type="Proteomes" id="UP000245535"/>
    </source>
</evidence>
<evidence type="ECO:0000256" key="7">
    <source>
        <dbReference type="PROSITE-ProRule" id="PRU00433"/>
    </source>
</evidence>
<evidence type="ECO:0000256" key="3">
    <source>
        <dbReference type="ARBA" id="ARBA00022723"/>
    </source>
</evidence>
<evidence type="ECO:0000313" key="10">
    <source>
        <dbReference type="EMBL" id="PWJ43350.1"/>
    </source>
</evidence>
<dbReference type="PROSITE" id="PS51007">
    <property type="entry name" value="CYTC"/>
    <property type="match status" value="1"/>
</dbReference>
<evidence type="ECO:0000259" key="9">
    <source>
        <dbReference type="PROSITE" id="PS51007"/>
    </source>
</evidence>
<evidence type="ECO:0000256" key="8">
    <source>
        <dbReference type="SAM" id="SignalP"/>
    </source>
</evidence>
<dbReference type="InterPro" id="IPR051395">
    <property type="entry name" value="Cytochrome_c_Peroxidase/MauG"/>
</dbReference>
<dbReference type="GO" id="GO:0009055">
    <property type="term" value="F:electron transfer activity"/>
    <property type="evidence" value="ECO:0007669"/>
    <property type="project" value="InterPro"/>
</dbReference>
<dbReference type="OrthoDB" id="9805202at2"/>
<dbReference type="Pfam" id="PF03150">
    <property type="entry name" value="CCP_MauG"/>
    <property type="match status" value="1"/>
</dbReference>
<dbReference type="RefSeq" id="WP_109617823.1">
    <property type="nucleotide sequence ID" value="NZ_QGDO01000002.1"/>
</dbReference>
<dbReference type="GO" id="GO:0030313">
    <property type="term" value="C:cell envelope"/>
    <property type="evidence" value="ECO:0007669"/>
    <property type="project" value="UniProtKB-SubCell"/>
</dbReference>
<reference evidence="10 11" key="1">
    <citation type="submission" date="2018-03" db="EMBL/GenBank/DDBJ databases">
        <title>Genomic Encyclopedia of Archaeal and Bacterial Type Strains, Phase II (KMG-II): from individual species to whole genera.</title>
        <authorList>
            <person name="Goeker M."/>
        </authorList>
    </citation>
    <scope>NUCLEOTIDE SEQUENCE [LARGE SCALE GENOMIC DNA]</scope>
    <source>
        <strain evidence="10 11">DSM 28229</strain>
    </source>
</reference>
<dbReference type="InterPro" id="IPR036909">
    <property type="entry name" value="Cyt_c-like_dom_sf"/>
</dbReference>
<evidence type="ECO:0000256" key="1">
    <source>
        <dbReference type="ARBA" id="ARBA00004196"/>
    </source>
</evidence>
<sequence length="457" mass="50259">MRLSKKRWGILISSLLSVMIMSCSDDDDPVSATTSSSELDKQLEEALMIASEGEGMNFYIFPESDDYSNIPQDPNNLITEEKCRLGKLLFHETGLAVNPKREEGKHTYSCASCHNAGSGFQSGRAQGIGEGGLGFGFKGEGRTPHLNYDDSLLDIQSIRVPTNLNVAYQRNVFWNGQLGATDANAGTEGLWVEGSASFTNHLGFLGPETQAIIGLTEHRMDMTPELAEQYGYKEMFDAAFPDYPESERYTPVTAGLAIACYERTLLANRAGFQKWLRGNKAAMSDAEKRGALIFFGNGECSSCHNGPALSTLQFAAIGMGDLTASLVRSGGSSESSLGRGGFTGNDDELYAFKVPQLYNLKDAPFFGHGSTFTSLRQVIEYKNRGVAQNANVTEKYLDPRFKPLNLSEDEVDDLVKFLEYSLWDEELERYIPSSNLSGFCFPNNDEQSKFDLGCDPQ</sequence>
<feature type="domain" description="Cytochrome c" evidence="9">
    <location>
        <begin position="285"/>
        <end position="422"/>
    </location>
</feature>
<dbReference type="GO" id="GO:0004130">
    <property type="term" value="F:cytochrome-c peroxidase activity"/>
    <property type="evidence" value="ECO:0007669"/>
    <property type="project" value="TreeGrafter"/>
</dbReference>
<organism evidence="10 11">
    <name type="scientific">Sediminitomix flava</name>
    <dbReference type="NCBI Taxonomy" id="379075"/>
    <lineage>
        <taxon>Bacteria</taxon>
        <taxon>Pseudomonadati</taxon>
        <taxon>Bacteroidota</taxon>
        <taxon>Cytophagia</taxon>
        <taxon>Cytophagales</taxon>
        <taxon>Flammeovirgaceae</taxon>
        <taxon>Sediminitomix</taxon>
    </lineage>
</organism>
<name>A0A315ZDX3_SEDFL</name>
<dbReference type="PROSITE" id="PS51257">
    <property type="entry name" value="PROKAR_LIPOPROTEIN"/>
    <property type="match status" value="1"/>
</dbReference>
<dbReference type="SUPFAM" id="SSF46626">
    <property type="entry name" value="Cytochrome c"/>
    <property type="match status" value="2"/>
</dbReference>
<dbReference type="Gene3D" id="1.10.760.10">
    <property type="entry name" value="Cytochrome c-like domain"/>
    <property type="match status" value="2"/>
</dbReference>
<proteinExistence type="predicted"/>
<dbReference type="GO" id="GO:0020037">
    <property type="term" value="F:heme binding"/>
    <property type="evidence" value="ECO:0007669"/>
    <property type="project" value="InterPro"/>
</dbReference>
<gene>
    <name evidence="10" type="ORF">BC781_102907</name>
</gene>
<dbReference type="AlphaFoldDB" id="A0A315ZDX3"/>
<comment type="caution">
    <text evidence="10">The sequence shown here is derived from an EMBL/GenBank/DDBJ whole genome shotgun (WGS) entry which is preliminary data.</text>
</comment>
<keyword evidence="5" id="KW-0560">Oxidoreductase</keyword>
<evidence type="ECO:0000256" key="6">
    <source>
        <dbReference type="ARBA" id="ARBA00023004"/>
    </source>
</evidence>
<keyword evidence="4 8" id="KW-0732">Signal</keyword>
<dbReference type="PANTHER" id="PTHR30600">
    <property type="entry name" value="CYTOCHROME C PEROXIDASE-RELATED"/>
    <property type="match status" value="1"/>
</dbReference>
<evidence type="ECO:0000256" key="5">
    <source>
        <dbReference type="ARBA" id="ARBA00023002"/>
    </source>
</evidence>
<dbReference type="GO" id="GO:0046872">
    <property type="term" value="F:metal ion binding"/>
    <property type="evidence" value="ECO:0007669"/>
    <property type="project" value="UniProtKB-KW"/>
</dbReference>
<comment type="subcellular location">
    <subcellularLocation>
        <location evidence="1">Cell envelope</location>
    </subcellularLocation>
</comment>
<evidence type="ECO:0000256" key="2">
    <source>
        <dbReference type="ARBA" id="ARBA00022617"/>
    </source>
</evidence>
<protein>
    <submittedName>
        <fullName evidence="10">Cytochrome c peroxidase</fullName>
    </submittedName>
</protein>